<evidence type="ECO:0008006" key="4">
    <source>
        <dbReference type="Google" id="ProtNLM"/>
    </source>
</evidence>
<dbReference type="InterPro" id="IPR046172">
    <property type="entry name" value="DUF6174"/>
</dbReference>
<protein>
    <recommendedName>
        <fullName evidence="4">Lipoprotein</fullName>
    </recommendedName>
</protein>
<accession>A0A0A7KGG4</accession>
<dbReference type="Pfam" id="PF19671">
    <property type="entry name" value="DUF6174"/>
    <property type="match status" value="1"/>
</dbReference>
<dbReference type="EMBL" id="CP010028">
    <property type="protein sequence ID" value="AIZ45257.1"/>
    <property type="molecule type" value="Genomic_DNA"/>
</dbReference>
<proteinExistence type="predicted"/>
<dbReference type="AlphaFoldDB" id="A0A0A7KGG4"/>
<dbReference type="RefSeq" id="WP_039684079.1">
    <property type="nucleotide sequence ID" value="NZ_CP010028.1"/>
</dbReference>
<dbReference type="Proteomes" id="UP000030634">
    <property type="component" value="Chromosome"/>
</dbReference>
<evidence type="ECO:0000313" key="3">
    <source>
        <dbReference type="Proteomes" id="UP000030634"/>
    </source>
</evidence>
<dbReference type="STRING" id="1182571.QR90_09345"/>
<feature type="signal peptide" evidence="1">
    <location>
        <begin position="1"/>
        <end position="18"/>
    </location>
</feature>
<evidence type="ECO:0000256" key="1">
    <source>
        <dbReference type="SAM" id="SignalP"/>
    </source>
</evidence>
<evidence type="ECO:0000313" key="2">
    <source>
        <dbReference type="EMBL" id="AIZ45257.1"/>
    </source>
</evidence>
<name>A0A0A7KGG4_9DEIO</name>
<gene>
    <name evidence="2" type="ORF">QR90_09345</name>
</gene>
<dbReference type="HOGENOM" id="CLU_1545111_0_0_0"/>
<dbReference type="PROSITE" id="PS51257">
    <property type="entry name" value="PROKAR_LIPOPROTEIN"/>
    <property type="match status" value="1"/>
</dbReference>
<keyword evidence="1" id="KW-0732">Signal</keyword>
<dbReference type="KEGG" id="dsw:QR90_09345"/>
<reference evidence="3" key="1">
    <citation type="submission" date="2014-11" db="EMBL/GenBank/DDBJ databases">
        <title>Hymenobacter sp. DG25B genome submission.</title>
        <authorList>
            <person name="Jung H.-Y."/>
            <person name="Kim M.K."/>
            <person name="Srinivasan S."/>
            <person name="Lim S."/>
        </authorList>
    </citation>
    <scope>NUCLEOTIDE SEQUENCE [LARGE SCALE GENOMIC DNA]</scope>
    <source>
        <strain evidence="3">DY59</strain>
    </source>
</reference>
<sequence>MKRLVLLSALSCVACAEAGGTDGGLPVGPSAQACAPGYLPPDFDRLDSELQTARLRWKLANLQHYRYDFARIAAPLRFPDVTVRVKGGKLQGVTFKNPAEANAPAPLNAGPMEALFLEVTRALAYQKAQPCADLRVTYDAKDGHPTIFYSGSQFSPFADGNAEWRVTNFSARP</sequence>
<feature type="chain" id="PRO_5002041883" description="Lipoprotein" evidence="1">
    <location>
        <begin position="19"/>
        <end position="173"/>
    </location>
</feature>
<organism evidence="2 3">
    <name type="scientific">Deinococcus radiopugnans</name>
    <dbReference type="NCBI Taxonomy" id="57497"/>
    <lineage>
        <taxon>Bacteria</taxon>
        <taxon>Thermotogati</taxon>
        <taxon>Deinococcota</taxon>
        <taxon>Deinococci</taxon>
        <taxon>Deinococcales</taxon>
        <taxon>Deinococcaceae</taxon>
        <taxon>Deinococcus</taxon>
    </lineage>
</organism>